<protein>
    <recommendedName>
        <fullName evidence="11">Probable nicotinate-nucleotide adenylyltransferase</fullName>
        <ecNumber evidence="11">2.7.7.18</ecNumber>
    </recommendedName>
    <alternativeName>
        <fullName evidence="11">Deamido-NAD(+) diphosphorylase</fullName>
    </alternativeName>
    <alternativeName>
        <fullName evidence="11">Deamido-NAD(+) pyrophosphorylase</fullName>
    </alternativeName>
    <alternativeName>
        <fullName evidence="11">Nicotinate mononucleotide adenylyltransferase</fullName>
        <shortName evidence="11">NaMN adenylyltransferase</shortName>
    </alternativeName>
</protein>
<evidence type="ECO:0000256" key="6">
    <source>
        <dbReference type="ARBA" id="ARBA00022695"/>
    </source>
</evidence>
<dbReference type="InterPro" id="IPR005248">
    <property type="entry name" value="NadD/NMNAT"/>
</dbReference>
<accession>A0A7C4VS74</accession>
<dbReference type="AlphaFoldDB" id="A0A7C4VS74"/>
<dbReference type="NCBIfam" id="TIGR00482">
    <property type="entry name" value="nicotinate (nicotinamide) nucleotide adenylyltransferase"/>
    <property type="match status" value="1"/>
</dbReference>
<keyword evidence="4 11" id="KW-0662">Pyridine nucleotide biosynthesis</keyword>
<dbReference type="SUPFAM" id="SSF52374">
    <property type="entry name" value="Nucleotidylyl transferase"/>
    <property type="match status" value="1"/>
</dbReference>
<dbReference type="Gene3D" id="3.40.50.620">
    <property type="entry name" value="HUPs"/>
    <property type="match status" value="1"/>
</dbReference>
<dbReference type="HAMAP" id="MF_00244">
    <property type="entry name" value="NaMN_adenylyltr"/>
    <property type="match status" value="1"/>
</dbReference>
<dbReference type="InterPro" id="IPR004821">
    <property type="entry name" value="Cyt_trans-like"/>
</dbReference>
<organism evidence="13">
    <name type="scientific">Desulfatirhabdium butyrativorans</name>
    <dbReference type="NCBI Taxonomy" id="340467"/>
    <lineage>
        <taxon>Bacteria</taxon>
        <taxon>Pseudomonadati</taxon>
        <taxon>Thermodesulfobacteriota</taxon>
        <taxon>Desulfobacteria</taxon>
        <taxon>Desulfobacterales</taxon>
        <taxon>Desulfatirhabdiaceae</taxon>
        <taxon>Desulfatirhabdium</taxon>
    </lineage>
</organism>
<dbReference type="PANTHER" id="PTHR39321:SF3">
    <property type="entry name" value="PHOSPHOPANTETHEINE ADENYLYLTRANSFERASE"/>
    <property type="match status" value="1"/>
</dbReference>
<comment type="function">
    <text evidence="1 11">Catalyzes the reversible adenylation of nicotinate mononucleotide (NaMN) to nicotinic acid adenine dinucleotide (NaAD).</text>
</comment>
<feature type="domain" description="Cytidyltransferase-like" evidence="12">
    <location>
        <begin position="5"/>
        <end position="198"/>
    </location>
</feature>
<dbReference type="NCBIfam" id="NF000840">
    <property type="entry name" value="PRK00071.1-3"/>
    <property type="match status" value="1"/>
</dbReference>
<evidence type="ECO:0000256" key="11">
    <source>
        <dbReference type="HAMAP-Rule" id="MF_00244"/>
    </source>
</evidence>
<dbReference type="GO" id="GO:0009435">
    <property type="term" value="P:NAD+ biosynthetic process"/>
    <property type="evidence" value="ECO:0007669"/>
    <property type="project" value="UniProtKB-UniRule"/>
</dbReference>
<dbReference type="GO" id="GO:0004515">
    <property type="term" value="F:nicotinate-nucleotide adenylyltransferase activity"/>
    <property type="evidence" value="ECO:0007669"/>
    <property type="project" value="UniProtKB-UniRule"/>
</dbReference>
<keyword evidence="5 11" id="KW-0808">Transferase</keyword>
<sequence length="225" mass="25685">MHIALFGGSFDPIHCGHITAATRLIERCGMDRVVIIPAALPPHKRGRQIASFSDRKNMIERAIDGHPRLVLCDIEGRRVGPSYTIDTIESLLAHFQPEDEPYLVMGSDAFVELDTWKDWERILTSIMLLVIQRPRTDTSFEMQEADRTTRFLRQVLQYSGPESDGVSAVPIWRHRHRLPIRIVEIDAMPVSSSEIRRRIRCGASVEGLVPDAVERYIVERGLYRS</sequence>
<evidence type="ECO:0000256" key="10">
    <source>
        <dbReference type="ARBA" id="ARBA00048721"/>
    </source>
</evidence>
<dbReference type="Pfam" id="PF01467">
    <property type="entry name" value="CTP_transf_like"/>
    <property type="match status" value="1"/>
</dbReference>
<dbReference type="EMBL" id="DSUH01000397">
    <property type="protein sequence ID" value="HGU34609.1"/>
    <property type="molecule type" value="Genomic_DNA"/>
</dbReference>
<dbReference type="PANTHER" id="PTHR39321">
    <property type="entry name" value="NICOTINATE-NUCLEOTIDE ADENYLYLTRANSFERASE-RELATED"/>
    <property type="match status" value="1"/>
</dbReference>
<dbReference type="UniPathway" id="UPA00253">
    <property type="reaction ID" value="UER00332"/>
</dbReference>
<evidence type="ECO:0000313" key="13">
    <source>
        <dbReference type="EMBL" id="HGU34609.1"/>
    </source>
</evidence>
<reference evidence="13" key="1">
    <citation type="journal article" date="2020" name="mSystems">
        <title>Genome- and Community-Level Interaction Insights into Carbon Utilization and Element Cycling Functions of Hydrothermarchaeota in Hydrothermal Sediment.</title>
        <authorList>
            <person name="Zhou Z."/>
            <person name="Liu Y."/>
            <person name="Xu W."/>
            <person name="Pan J."/>
            <person name="Luo Z.H."/>
            <person name="Li M."/>
        </authorList>
    </citation>
    <scope>NUCLEOTIDE SEQUENCE [LARGE SCALE GENOMIC DNA]</scope>
    <source>
        <strain evidence="13">SpSt-477</strain>
    </source>
</reference>
<dbReference type="GO" id="GO:0005524">
    <property type="term" value="F:ATP binding"/>
    <property type="evidence" value="ECO:0007669"/>
    <property type="project" value="UniProtKB-KW"/>
</dbReference>
<keyword evidence="8 11" id="KW-0067">ATP-binding</keyword>
<comment type="caution">
    <text evidence="13">The sequence shown here is derived from an EMBL/GenBank/DDBJ whole genome shotgun (WGS) entry which is preliminary data.</text>
</comment>
<evidence type="ECO:0000256" key="4">
    <source>
        <dbReference type="ARBA" id="ARBA00022642"/>
    </source>
</evidence>
<evidence type="ECO:0000256" key="7">
    <source>
        <dbReference type="ARBA" id="ARBA00022741"/>
    </source>
</evidence>
<evidence type="ECO:0000256" key="3">
    <source>
        <dbReference type="ARBA" id="ARBA00009014"/>
    </source>
</evidence>
<evidence type="ECO:0000259" key="12">
    <source>
        <dbReference type="Pfam" id="PF01467"/>
    </source>
</evidence>
<evidence type="ECO:0000256" key="2">
    <source>
        <dbReference type="ARBA" id="ARBA00005019"/>
    </source>
</evidence>
<evidence type="ECO:0000256" key="8">
    <source>
        <dbReference type="ARBA" id="ARBA00022840"/>
    </source>
</evidence>
<name>A0A7C4VS74_9BACT</name>
<keyword evidence="6 11" id="KW-0548">Nucleotidyltransferase</keyword>
<dbReference type="CDD" id="cd02165">
    <property type="entry name" value="NMNAT"/>
    <property type="match status" value="1"/>
</dbReference>
<comment type="catalytic activity">
    <reaction evidence="10 11">
        <text>nicotinate beta-D-ribonucleotide + ATP + H(+) = deamido-NAD(+) + diphosphate</text>
        <dbReference type="Rhea" id="RHEA:22860"/>
        <dbReference type="ChEBI" id="CHEBI:15378"/>
        <dbReference type="ChEBI" id="CHEBI:30616"/>
        <dbReference type="ChEBI" id="CHEBI:33019"/>
        <dbReference type="ChEBI" id="CHEBI:57502"/>
        <dbReference type="ChEBI" id="CHEBI:58437"/>
        <dbReference type="EC" id="2.7.7.18"/>
    </reaction>
</comment>
<keyword evidence="9 11" id="KW-0520">NAD</keyword>
<comment type="similarity">
    <text evidence="3 11">Belongs to the NadD family.</text>
</comment>
<evidence type="ECO:0000256" key="1">
    <source>
        <dbReference type="ARBA" id="ARBA00002324"/>
    </source>
</evidence>
<evidence type="ECO:0000256" key="5">
    <source>
        <dbReference type="ARBA" id="ARBA00022679"/>
    </source>
</evidence>
<dbReference type="EC" id="2.7.7.18" evidence="11"/>
<proteinExistence type="inferred from homology"/>
<gene>
    <name evidence="11 13" type="primary">nadD</name>
    <name evidence="13" type="ORF">ENS29_17460</name>
</gene>
<comment type="pathway">
    <text evidence="2 11">Cofactor biosynthesis; NAD(+) biosynthesis; deamido-NAD(+) from nicotinate D-ribonucleotide: step 1/1.</text>
</comment>
<evidence type="ECO:0000256" key="9">
    <source>
        <dbReference type="ARBA" id="ARBA00023027"/>
    </source>
</evidence>
<dbReference type="InterPro" id="IPR014729">
    <property type="entry name" value="Rossmann-like_a/b/a_fold"/>
</dbReference>
<keyword evidence="7 11" id="KW-0547">Nucleotide-binding</keyword>
<dbReference type="NCBIfam" id="TIGR00125">
    <property type="entry name" value="cyt_tran_rel"/>
    <property type="match status" value="1"/>
</dbReference>